<organism evidence="6 7">
    <name type="scientific">Desulforamulus aeronauticus DSM 10349</name>
    <dbReference type="NCBI Taxonomy" id="1121421"/>
    <lineage>
        <taxon>Bacteria</taxon>
        <taxon>Bacillati</taxon>
        <taxon>Bacillota</taxon>
        <taxon>Clostridia</taxon>
        <taxon>Eubacteriales</taxon>
        <taxon>Peptococcaceae</taxon>
        <taxon>Desulforamulus</taxon>
    </lineage>
</organism>
<dbReference type="EMBL" id="FRAR01000022">
    <property type="protein sequence ID" value="SHK74023.1"/>
    <property type="molecule type" value="Genomic_DNA"/>
</dbReference>
<protein>
    <submittedName>
        <fullName evidence="6">DNA-binding transcriptional regulator, LysR family</fullName>
    </submittedName>
</protein>
<dbReference type="PANTHER" id="PTHR30419">
    <property type="entry name" value="HTH-TYPE TRANSCRIPTIONAL REGULATOR YBHD"/>
    <property type="match status" value="1"/>
</dbReference>
<evidence type="ECO:0000313" key="7">
    <source>
        <dbReference type="Proteomes" id="UP000183997"/>
    </source>
</evidence>
<dbReference type="PANTHER" id="PTHR30419:SF28">
    <property type="entry name" value="HTH-TYPE TRANSCRIPTIONAL REGULATOR BSDA"/>
    <property type="match status" value="1"/>
</dbReference>
<dbReference type="Gene3D" id="1.10.10.10">
    <property type="entry name" value="Winged helix-like DNA-binding domain superfamily/Winged helix DNA-binding domain"/>
    <property type="match status" value="1"/>
</dbReference>
<sequence length="310" mass="35314">MNCYRAFMIILETGSFTKAAEELGYTQSAISQMVRSLEEELATTLLLRSRKGIALTPDGEELLPYIRRLANSHRELMEKQKEMRGLQSGIIRIGVFASVSCHWLPGLMKDFKNQYPSVVFELYQGEYTSIAKLIKDGSVDFGFVNPYAVSDLNTIALKHDEMLAVLPYKHALSDCEQVSLAELSNEPFILLDEGQLSEPLEYFKKNNLQPNIQYRVHDDYTIMSMIEKGLGISILPELILNRINYNILTKRISPTIVRTIGIAFKNFKALPIASRYFINFLVKQYGDISENKDLLGNLTCYNDYGNRNKP</sequence>
<keyword evidence="4" id="KW-0804">Transcription</keyword>
<accession>A0A1M6UXV3</accession>
<dbReference type="PRINTS" id="PR00039">
    <property type="entry name" value="HTHLYSR"/>
</dbReference>
<dbReference type="GO" id="GO:0003700">
    <property type="term" value="F:DNA-binding transcription factor activity"/>
    <property type="evidence" value="ECO:0007669"/>
    <property type="project" value="InterPro"/>
</dbReference>
<dbReference type="SUPFAM" id="SSF53850">
    <property type="entry name" value="Periplasmic binding protein-like II"/>
    <property type="match status" value="1"/>
</dbReference>
<dbReference type="Gene3D" id="3.40.190.290">
    <property type="match status" value="1"/>
</dbReference>
<dbReference type="STRING" id="1121421.SAMN02745123_02972"/>
<dbReference type="OrthoDB" id="119203at2"/>
<dbReference type="InterPro" id="IPR000847">
    <property type="entry name" value="LysR_HTH_N"/>
</dbReference>
<dbReference type="InterPro" id="IPR050950">
    <property type="entry name" value="HTH-type_LysR_regulators"/>
</dbReference>
<dbReference type="Proteomes" id="UP000183997">
    <property type="component" value="Unassembled WGS sequence"/>
</dbReference>
<evidence type="ECO:0000259" key="5">
    <source>
        <dbReference type="PROSITE" id="PS50931"/>
    </source>
</evidence>
<proteinExistence type="inferred from homology"/>
<dbReference type="GO" id="GO:0003677">
    <property type="term" value="F:DNA binding"/>
    <property type="evidence" value="ECO:0007669"/>
    <property type="project" value="UniProtKB-KW"/>
</dbReference>
<dbReference type="Pfam" id="PF00126">
    <property type="entry name" value="HTH_1"/>
    <property type="match status" value="1"/>
</dbReference>
<feature type="domain" description="HTH lysR-type" evidence="5">
    <location>
        <begin position="1"/>
        <end position="56"/>
    </location>
</feature>
<dbReference type="InterPro" id="IPR036388">
    <property type="entry name" value="WH-like_DNA-bd_sf"/>
</dbReference>
<dbReference type="InterPro" id="IPR005119">
    <property type="entry name" value="LysR_subst-bd"/>
</dbReference>
<keyword evidence="2" id="KW-0805">Transcription regulation</keyword>
<dbReference type="AlphaFoldDB" id="A0A1M6UXV3"/>
<evidence type="ECO:0000256" key="1">
    <source>
        <dbReference type="ARBA" id="ARBA00009437"/>
    </source>
</evidence>
<dbReference type="InterPro" id="IPR036390">
    <property type="entry name" value="WH_DNA-bd_sf"/>
</dbReference>
<gene>
    <name evidence="6" type="ORF">SAMN02745123_02972</name>
</gene>
<evidence type="ECO:0000313" key="6">
    <source>
        <dbReference type="EMBL" id="SHK74023.1"/>
    </source>
</evidence>
<name>A0A1M6UXV3_9FIRM</name>
<dbReference type="RefSeq" id="WP_072915913.1">
    <property type="nucleotide sequence ID" value="NZ_FRAR01000022.1"/>
</dbReference>
<dbReference type="Pfam" id="PF03466">
    <property type="entry name" value="LysR_substrate"/>
    <property type="match status" value="1"/>
</dbReference>
<dbReference type="PROSITE" id="PS50931">
    <property type="entry name" value="HTH_LYSR"/>
    <property type="match status" value="1"/>
</dbReference>
<evidence type="ECO:0000256" key="4">
    <source>
        <dbReference type="ARBA" id="ARBA00023163"/>
    </source>
</evidence>
<evidence type="ECO:0000256" key="3">
    <source>
        <dbReference type="ARBA" id="ARBA00023125"/>
    </source>
</evidence>
<reference evidence="7" key="1">
    <citation type="submission" date="2016-11" db="EMBL/GenBank/DDBJ databases">
        <authorList>
            <person name="Varghese N."/>
            <person name="Submissions S."/>
        </authorList>
    </citation>
    <scope>NUCLEOTIDE SEQUENCE [LARGE SCALE GENOMIC DNA]</scope>
    <source>
        <strain evidence="7">DSM 10349</strain>
    </source>
</reference>
<dbReference type="FunFam" id="1.10.10.10:FF:000001">
    <property type="entry name" value="LysR family transcriptional regulator"/>
    <property type="match status" value="1"/>
</dbReference>
<evidence type="ECO:0000256" key="2">
    <source>
        <dbReference type="ARBA" id="ARBA00023015"/>
    </source>
</evidence>
<dbReference type="SUPFAM" id="SSF46785">
    <property type="entry name" value="Winged helix' DNA-binding domain"/>
    <property type="match status" value="1"/>
</dbReference>
<keyword evidence="7" id="KW-1185">Reference proteome</keyword>
<dbReference type="GO" id="GO:0005829">
    <property type="term" value="C:cytosol"/>
    <property type="evidence" value="ECO:0007669"/>
    <property type="project" value="TreeGrafter"/>
</dbReference>
<dbReference type="CDD" id="cd05466">
    <property type="entry name" value="PBP2_LTTR_substrate"/>
    <property type="match status" value="1"/>
</dbReference>
<comment type="similarity">
    <text evidence="1">Belongs to the LysR transcriptional regulatory family.</text>
</comment>
<keyword evidence="3 6" id="KW-0238">DNA-binding</keyword>